<sequence length="300" mass="33584">MRGEEKRRQLHEALLNTLYPQLHVQFLSHTMPVIFVFFFIRFLNGLNEMQETEDGKGPVSTASDGFDVSLVPDDYGLRQSGSSTSEEDDGDGEGRLESETLKLTRAQRKRLRRKKLKEDISRRGKIIGPLPLSSNDGEGGCSSAVKERSQAVRENADEDDSHLSAAASKNPGGGANQSKLKQRRMAKRLARERLKPSIVETDVQDQTLKSTTEETGDQAAREQLTSTARIFQDRMICRKGFGNWDHQGEFRLPIFQRSAQCQCSSIVMDLLLYSNPAIQKPDAQNIGIVATYRKVVTDLP</sequence>
<accession>A0A8T2YFL2</accession>
<name>A0A8T2YFL2_POPDE</name>
<feature type="compositionally biased region" description="Basic and acidic residues" evidence="1">
    <location>
        <begin position="92"/>
        <end position="102"/>
    </location>
</feature>
<feature type="region of interest" description="Disordered" evidence="1">
    <location>
        <begin position="197"/>
        <end position="218"/>
    </location>
</feature>
<keyword evidence="3" id="KW-1185">Reference proteome</keyword>
<feature type="region of interest" description="Disordered" evidence="1">
    <location>
        <begin position="73"/>
        <end position="181"/>
    </location>
</feature>
<feature type="compositionally biased region" description="Basic residues" evidence="1">
    <location>
        <begin position="105"/>
        <end position="115"/>
    </location>
</feature>
<protein>
    <submittedName>
        <fullName evidence="2">Uncharacterized protein</fullName>
    </submittedName>
</protein>
<dbReference type="AlphaFoldDB" id="A0A8T2YFL2"/>
<gene>
    <name evidence="2" type="ORF">H0E87_014906</name>
</gene>
<evidence type="ECO:0000313" key="2">
    <source>
        <dbReference type="EMBL" id="KAH8503836.1"/>
    </source>
</evidence>
<evidence type="ECO:0000313" key="3">
    <source>
        <dbReference type="Proteomes" id="UP000807159"/>
    </source>
</evidence>
<evidence type="ECO:0000256" key="1">
    <source>
        <dbReference type="SAM" id="MobiDB-lite"/>
    </source>
</evidence>
<comment type="caution">
    <text evidence="2">The sequence shown here is derived from an EMBL/GenBank/DDBJ whole genome shotgun (WGS) entry which is preliminary data.</text>
</comment>
<dbReference type="Proteomes" id="UP000807159">
    <property type="component" value="Chromosome 7"/>
</dbReference>
<reference evidence="2" key="1">
    <citation type="journal article" date="2021" name="J. Hered.">
        <title>Genome Assembly of Salicaceae Populus deltoides (Eastern Cottonwood) I-69 Based on Nanopore Sequencing and Hi-C Technologies.</title>
        <authorList>
            <person name="Bai S."/>
            <person name="Wu H."/>
            <person name="Zhang J."/>
            <person name="Pan Z."/>
            <person name="Zhao W."/>
            <person name="Li Z."/>
            <person name="Tong C."/>
        </authorList>
    </citation>
    <scope>NUCLEOTIDE SEQUENCE</scope>
    <source>
        <tissue evidence="2">Leaf</tissue>
    </source>
</reference>
<feature type="compositionally biased region" description="Basic and acidic residues" evidence="1">
    <location>
        <begin position="145"/>
        <end position="155"/>
    </location>
</feature>
<proteinExistence type="predicted"/>
<dbReference type="EMBL" id="JACEGQ020000007">
    <property type="protein sequence ID" value="KAH8503836.1"/>
    <property type="molecule type" value="Genomic_DNA"/>
</dbReference>
<organism evidence="2 3">
    <name type="scientific">Populus deltoides</name>
    <name type="common">Eastern poplar</name>
    <name type="synonym">Eastern cottonwood</name>
    <dbReference type="NCBI Taxonomy" id="3696"/>
    <lineage>
        <taxon>Eukaryota</taxon>
        <taxon>Viridiplantae</taxon>
        <taxon>Streptophyta</taxon>
        <taxon>Embryophyta</taxon>
        <taxon>Tracheophyta</taxon>
        <taxon>Spermatophyta</taxon>
        <taxon>Magnoliopsida</taxon>
        <taxon>eudicotyledons</taxon>
        <taxon>Gunneridae</taxon>
        <taxon>Pentapetalae</taxon>
        <taxon>rosids</taxon>
        <taxon>fabids</taxon>
        <taxon>Malpighiales</taxon>
        <taxon>Salicaceae</taxon>
        <taxon>Saliceae</taxon>
        <taxon>Populus</taxon>
    </lineage>
</organism>